<evidence type="ECO:0000313" key="6">
    <source>
        <dbReference type="Proteomes" id="UP000799770"/>
    </source>
</evidence>
<evidence type="ECO:0000259" key="4">
    <source>
        <dbReference type="PROSITE" id="PS50071"/>
    </source>
</evidence>
<feature type="compositionally biased region" description="Basic residues" evidence="3">
    <location>
        <begin position="37"/>
        <end position="53"/>
    </location>
</feature>
<keyword evidence="1 2" id="KW-0539">Nucleus</keyword>
<feature type="domain" description="Homeobox" evidence="4">
    <location>
        <begin position="48"/>
        <end position="108"/>
    </location>
</feature>
<dbReference type="EMBL" id="ML977325">
    <property type="protein sequence ID" value="KAF2114389.1"/>
    <property type="molecule type" value="Genomic_DNA"/>
</dbReference>
<dbReference type="Gene3D" id="1.10.10.60">
    <property type="entry name" value="Homeodomain-like"/>
    <property type="match status" value="1"/>
</dbReference>
<evidence type="ECO:0000256" key="1">
    <source>
        <dbReference type="PROSITE-ProRule" id="PRU00108"/>
    </source>
</evidence>
<keyword evidence="1 2" id="KW-0238">DNA-binding</keyword>
<name>A0A6A5Z4H3_9PLEO</name>
<dbReference type="GO" id="GO:0003677">
    <property type="term" value="F:DNA binding"/>
    <property type="evidence" value="ECO:0007669"/>
    <property type="project" value="UniProtKB-UniRule"/>
</dbReference>
<dbReference type="SMART" id="SM00389">
    <property type="entry name" value="HOX"/>
    <property type="match status" value="1"/>
</dbReference>
<gene>
    <name evidence="5" type="ORF">BDV96DRAFT_494941</name>
</gene>
<dbReference type="InterPro" id="IPR013087">
    <property type="entry name" value="Znf_C2H2_type"/>
</dbReference>
<feature type="region of interest" description="Disordered" evidence="3">
    <location>
        <begin position="596"/>
        <end position="631"/>
    </location>
</feature>
<dbReference type="Proteomes" id="UP000799770">
    <property type="component" value="Unassembled WGS sequence"/>
</dbReference>
<protein>
    <recommendedName>
        <fullName evidence="4">Homeobox domain-containing protein</fullName>
    </recommendedName>
</protein>
<organism evidence="5 6">
    <name type="scientific">Lophiotrema nucula</name>
    <dbReference type="NCBI Taxonomy" id="690887"/>
    <lineage>
        <taxon>Eukaryota</taxon>
        <taxon>Fungi</taxon>
        <taxon>Dikarya</taxon>
        <taxon>Ascomycota</taxon>
        <taxon>Pezizomycotina</taxon>
        <taxon>Dothideomycetes</taxon>
        <taxon>Pleosporomycetidae</taxon>
        <taxon>Pleosporales</taxon>
        <taxon>Lophiotremataceae</taxon>
        <taxon>Lophiotrema</taxon>
    </lineage>
</organism>
<dbReference type="CDD" id="cd00086">
    <property type="entry name" value="homeodomain"/>
    <property type="match status" value="1"/>
</dbReference>
<dbReference type="SUPFAM" id="SSF46689">
    <property type="entry name" value="Homeodomain-like"/>
    <property type="match status" value="1"/>
</dbReference>
<comment type="subcellular location">
    <subcellularLocation>
        <location evidence="1 2">Nucleus</location>
    </subcellularLocation>
</comment>
<sequence length="743" mass="84381">MSPTTDHIIQPSPASRRGIQSWPEIDTSLSSNTERNTHRRKQKATTPSKRRGPQSRLPPEARQILEQEFASNPYPCSWEVDIIAHRTKLDVKRVRTWFNNTRSRKQGSKHSEVNSIYNDDHGQSVAAKLSWESLEALSKEVDDVPQPPLEAYLASSYDEEAVPMSAIQAAIDCSSTSERADTLMDSSSASRIGRTGSVITSLTSSDDSVPTSFTVSSGGSNVSSFGRDRRRGRRRMSWRSSPYAKTRIAGQLFDLPNKDLTFFCTFCPRSYKTKYEWTRHEDSVHALRTTWVCCSASAEALQTCPFCGEPSPDQYHLANHNYQQCHNKSEPQRTFFRRDHFVQHLHHVHFKTKHPSQAHGCQIRLASASANNYGCKDLAMTWRKFGAPMRNDDPMLKCGFCGHISKDWNGRCDHVANHLSVHNPRRSAWWPERAENRLDNLCVPQTIGPFRCRYCQMVFTDLNGLKKHSTCSVWSCRFLGTFDDIASESSGPPLCPQFPSPRAHHCHLCGAGYRSTTSHTDHAQQYHSYRQCNQELYWSEQDFLDHLHEFHGAAQTQLLQQKIIIDKNFSRRLESAFEPIGFEEMLQGCRMASPSSSFVDPFTEEPPPLTLDETPDVAMSSPSSPVPRRRTARERLSAMTDIPAKVRQQRSHREALMETEMPGPRFFRLDPIMPFLATRIYFLRNAKMANLLNDGRAFLEEVPRSHIASLVMSSGLVGMAGVRLPVQVKKDDERGLVEFALED</sequence>
<reference evidence="5" key="1">
    <citation type="journal article" date="2020" name="Stud. Mycol.">
        <title>101 Dothideomycetes genomes: a test case for predicting lifestyles and emergence of pathogens.</title>
        <authorList>
            <person name="Haridas S."/>
            <person name="Albert R."/>
            <person name="Binder M."/>
            <person name="Bloem J."/>
            <person name="Labutti K."/>
            <person name="Salamov A."/>
            <person name="Andreopoulos B."/>
            <person name="Baker S."/>
            <person name="Barry K."/>
            <person name="Bills G."/>
            <person name="Bluhm B."/>
            <person name="Cannon C."/>
            <person name="Castanera R."/>
            <person name="Culley D."/>
            <person name="Daum C."/>
            <person name="Ezra D."/>
            <person name="Gonzalez J."/>
            <person name="Henrissat B."/>
            <person name="Kuo A."/>
            <person name="Liang C."/>
            <person name="Lipzen A."/>
            <person name="Lutzoni F."/>
            <person name="Magnuson J."/>
            <person name="Mondo S."/>
            <person name="Nolan M."/>
            <person name="Ohm R."/>
            <person name="Pangilinan J."/>
            <person name="Park H.-J."/>
            <person name="Ramirez L."/>
            <person name="Alfaro M."/>
            <person name="Sun H."/>
            <person name="Tritt A."/>
            <person name="Yoshinaga Y."/>
            <person name="Zwiers L.-H."/>
            <person name="Turgeon B."/>
            <person name="Goodwin S."/>
            <person name="Spatafora J."/>
            <person name="Crous P."/>
            <person name="Grigoriev I."/>
        </authorList>
    </citation>
    <scope>NUCLEOTIDE SEQUENCE</scope>
    <source>
        <strain evidence="5">CBS 627.86</strain>
    </source>
</reference>
<evidence type="ECO:0000256" key="3">
    <source>
        <dbReference type="SAM" id="MobiDB-lite"/>
    </source>
</evidence>
<dbReference type="PROSITE" id="PS00028">
    <property type="entry name" value="ZINC_FINGER_C2H2_1"/>
    <property type="match status" value="2"/>
</dbReference>
<dbReference type="PROSITE" id="PS50071">
    <property type="entry name" value="HOMEOBOX_2"/>
    <property type="match status" value="1"/>
</dbReference>
<dbReference type="SMART" id="SM00355">
    <property type="entry name" value="ZnF_C2H2"/>
    <property type="match status" value="5"/>
</dbReference>
<feature type="compositionally biased region" description="Low complexity" evidence="3">
    <location>
        <begin position="211"/>
        <end position="225"/>
    </location>
</feature>
<dbReference type="Pfam" id="PF00046">
    <property type="entry name" value="Homeodomain"/>
    <property type="match status" value="1"/>
</dbReference>
<accession>A0A6A5Z4H3</accession>
<evidence type="ECO:0000256" key="2">
    <source>
        <dbReference type="RuleBase" id="RU000682"/>
    </source>
</evidence>
<dbReference type="InterPro" id="IPR001356">
    <property type="entry name" value="HD"/>
</dbReference>
<dbReference type="GO" id="GO:0005634">
    <property type="term" value="C:nucleus"/>
    <property type="evidence" value="ECO:0007669"/>
    <property type="project" value="UniProtKB-SubCell"/>
</dbReference>
<proteinExistence type="predicted"/>
<dbReference type="OrthoDB" id="10056939at2759"/>
<dbReference type="InterPro" id="IPR009057">
    <property type="entry name" value="Homeodomain-like_sf"/>
</dbReference>
<keyword evidence="6" id="KW-1185">Reference proteome</keyword>
<feature type="region of interest" description="Disordered" evidence="3">
    <location>
        <begin position="210"/>
        <end position="239"/>
    </location>
</feature>
<feature type="region of interest" description="Disordered" evidence="3">
    <location>
        <begin position="1"/>
        <end position="58"/>
    </location>
</feature>
<feature type="compositionally biased region" description="Basic residues" evidence="3">
    <location>
        <begin position="228"/>
        <end position="237"/>
    </location>
</feature>
<keyword evidence="1 2" id="KW-0371">Homeobox</keyword>
<feature type="DNA-binding region" description="Homeobox" evidence="1">
    <location>
        <begin position="50"/>
        <end position="109"/>
    </location>
</feature>
<evidence type="ECO:0000313" key="5">
    <source>
        <dbReference type="EMBL" id="KAF2114389.1"/>
    </source>
</evidence>
<dbReference type="AlphaFoldDB" id="A0A6A5Z4H3"/>